<organism evidence="1 2">
    <name type="scientific">Pannonibacter tanglangensis</name>
    <dbReference type="NCBI Taxonomy" id="2750084"/>
    <lineage>
        <taxon>Bacteria</taxon>
        <taxon>Pseudomonadati</taxon>
        <taxon>Pseudomonadota</taxon>
        <taxon>Alphaproteobacteria</taxon>
        <taxon>Hyphomicrobiales</taxon>
        <taxon>Stappiaceae</taxon>
        <taxon>Pannonibacter</taxon>
    </lineage>
</organism>
<dbReference type="Gene3D" id="3.30.70.270">
    <property type="match status" value="1"/>
</dbReference>
<dbReference type="PROSITE" id="PS50887">
    <property type="entry name" value="GGDEF"/>
    <property type="match status" value="1"/>
</dbReference>
<comment type="caution">
    <text evidence="1">The sequence shown here is derived from an EMBL/GenBank/DDBJ whole genome shotgun (WGS) entry which is preliminary data.</text>
</comment>
<dbReference type="InterPro" id="IPR029787">
    <property type="entry name" value="Nucleotide_cyclase"/>
</dbReference>
<sequence>MLTVLSCIAVAHDLRYVALAALICVMGSVLSMRLIARVRRSRDSRRWLWLFLASLVAGSTIWTTHFASMLGYVVPFERSFEPVITLVSLLMVIASSAAGFMLAARTSSSAFIEIGGLIFGLGIAAMHYTGMSAFLVPGYIEWNWNFVVASILLGGLFGAVAMNRISRPVTRFCRYGASVAMIIAIVTMHFTGMSAITIVPLGGTEIPPQAMPDGYMLAAVISINLLILATVGSAYAIDVHSSKEADANYERLALFDALTGLPNRTNAERTLAGMIQANTQTTARVVVVAIDLEQFRNINGAHGQQTGDAVLRQLSARLHDALQPDEFVARIGGDEFIALKRNVFGRGDAMRFAKRLHLAIVGPHLIDDTRISLGSGIGIALSPDHGMEPRQLITRAELAAAQAKTLGSNQICRYTEGMDEDNRNRAVLAIDLRAAIAGNQLEIYYQPQNDTRTREIVGFEALVRWNHPSLGTISPGLFIPIAERNGLILDIGDYVLRQACRDAASWPERYTVAVNVAPYQLTQADLPARVSEVLGETGLDPRRLEIELTESGLIEDRNRALSTITRLRELGVTVAMDDFGTGYSSLALLQNFPFDKIKIDRSFVQSVGEKPQSAAIVRATLLIAESLGIPVLAEGVETEEELSFLREQGCPTVQGFLFGRPMPLASAQVLMLRDGLHLASLADRLQGDRDAAEKSVPRAAGA</sequence>
<dbReference type="RefSeq" id="WP_161677184.1">
    <property type="nucleotide sequence ID" value="NZ_JAABLP010000004.1"/>
</dbReference>
<dbReference type="Proteomes" id="UP000586722">
    <property type="component" value="Unassembled WGS sequence"/>
</dbReference>
<dbReference type="SUPFAM" id="SSF55073">
    <property type="entry name" value="Nucleotide cyclase"/>
    <property type="match status" value="1"/>
</dbReference>
<keyword evidence="2" id="KW-1185">Reference proteome</keyword>
<proteinExistence type="predicted"/>
<dbReference type="NCBIfam" id="TIGR00254">
    <property type="entry name" value="GGDEF"/>
    <property type="match status" value="1"/>
</dbReference>
<dbReference type="SUPFAM" id="SSF141868">
    <property type="entry name" value="EAL domain-like"/>
    <property type="match status" value="1"/>
</dbReference>
<dbReference type="PANTHER" id="PTHR44757">
    <property type="entry name" value="DIGUANYLATE CYCLASE DGCP"/>
    <property type="match status" value="1"/>
</dbReference>
<evidence type="ECO:0000313" key="2">
    <source>
        <dbReference type="Proteomes" id="UP000586722"/>
    </source>
</evidence>
<dbReference type="Gene3D" id="3.20.20.450">
    <property type="entry name" value="EAL domain"/>
    <property type="match status" value="1"/>
</dbReference>
<dbReference type="InterPro" id="IPR005330">
    <property type="entry name" value="MHYT_dom"/>
</dbReference>
<dbReference type="PANTHER" id="PTHR44757:SF2">
    <property type="entry name" value="BIOFILM ARCHITECTURE MAINTENANCE PROTEIN MBAA"/>
    <property type="match status" value="1"/>
</dbReference>
<accession>A0A7X5F5D9</accession>
<dbReference type="InterPro" id="IPR052155">
    <property type="entry name" value="Biofilm_reg_signaling"/>
</dbReference>
<gene>
    <name evidence="1" type="ORF">GWI72_16275</name>
</gene>
<dbReference type="PROSITE" id="PS50883">
    <property type="entry name" value="EAL"/>
    <property type="match status" value="1"/>
</dbReference>
<dbReference type="AlphaFoldDB" id="A0A7X5F5D9"/>
<dbReference type="EMBL" id="JAABLQ010000002">
    <property type="protein sequence ID" value="NBN79834.1"/>
    <property type="molecule type" value="Genomic_DNA"/>
</dbReference>
<dbReference type="Pfam" id="PF00990">
    <property type="entry name" value="GGDEF"/>
    <property type="match status" value="1"/>
</dbReference>
<dbReference type="SMART" id="SM00052">
    <property type="entry name" value="EAL"/>
    <property type="match status" value="1"/>
</dbReference>
<dbReference type="SMART" id="SM00267">
    <property type="entry name" value="GGDEF"/>
    <property type="match status" value="1"/>
</dbReference>
<dbReference type="InterPro" id="IPR001633">
    <property type="entry name" value="EAL_dom"/>
</dbReference>
<dbReference type="CDD" id="cd01949">
    <property type="entry name" value="GGDEF"/>
    <property type="match status" value="1"/>
</dbReference>
<dbReference type="InterPro" id="IPR043128">
    <property type="entry name" value="Rev_trsase/Diguanyl_cyclase"/>
</dbReference>
<dbReference type="Pfam" id="PF00563">
    <property type="entry name" value="EAL"/>
    <property type="match status" value="1"/>
</dbReference>
<evidence type="ECO:0000313" key="1">
    <source>
        <dbReference type="EMBL" id="NBN79834.1"/>
    </source>
</evidence>
<dbReference type="CDD" id="cd01948">
    <property type="entry name" value="EAL"/>
    <property type="match status" value="1"/>
</dbReference>
<dbReference type="InterPro" id="IPR035919">
    <property type="entry name" value="EAL_sf"/>
</dbReference>
<dbReference type="Pfam" id="PF03707">
    <property type="entry name" value="MHYT"/>
    <property type="match status" value="2"/>
</dbReference>
<dbReference type="InterPro" id="IPR000160">
    <property type="entry name" value="GGDEF_dom"/>
</dbReference>
<protein>
    <submittedName>
        <fullName evidence="1">EAL domain-containing protein</fullName>
    </submittedName>
</protein>
<name>A0A7X5F5D9_9HYPH</name>
<dbReference type="GO" id="GO:0016020">
    <property type="term" value="C:membrane"/>
    <property type="evidence" value="ECO:0007669"/>
    <property type="project" value="UniProtKB-UniRule"/>
</dbReference>
<dbReference type="PROSITE" id="PS50924">
    <property type="entry name" value="MHYT"/>
    <property type="match status" value="1"/>
</dbReference>
<reference evidence="2" key="1">
    <citation type="submission" date="2020-01" db="EMBL/GenBank/DDBJ databases">
        <authorList>
            <person name="Fang Y."/>
            <person name="Sun R."/>
            <person name="Nie L."/>
            <person name="He J."/>
            <person name="Hao L."/>
            <person name="Wang L."/>
            <person name="Su S."/>
            <person name="Lv E."/>
            <person name="Zhang Z."/>
            <person name="Xie R."/>
            <person name="Liu H."/>
        </authorList>
    </citation>
    <scope>NUCLEOTIDE SEQUENCE [LARGE SCALE GENOMIC DNA]</scope>
    <source>
        <strain evidence="2">XCT-53</strain>
    </source>
</reference>